<comment type="caution">
    <text evidence="1">The sequence shown here is derived from an EMBL/GenBank/DDBJ whole genome shotgun (WGS) entry which is preliminary data.</text>
</comment>
<organism evidence="1">
    <name type="scientific">marine sediment metagenome</name>
    <dbReference type="NCBI Taxonomy" id="412755"/>
    <lineage>
        <taxon>unclassified sequences</taxon>
        <taxon>metagenomes</taxon>
        <taxon>ecological metagenomes</taxon>
    </lineage>
</organism>
<dbReference type="AlphaFoldDB" id="A0A0F9AZQ1"/>
<dbReference type="EMBL" id="LAZR01054760">
    <property type="protein sequence ID" value="KKK77841.1"/>
    <property type="molecule type" value="Genomic_DNA"/>
</dbReference>
<accession>A0A0F9AZQ1</accession>
<evidence type="ECO:0000313" key="1">
    <source>
        <dbReference type="EMBL" id="KKK77841.1"/>
    </source>
</evidence>
<protein>
    <submittedName>
        <fullName evidence="1">Uncharacterized protein</fullName>
    </submittedName>
</protein>
<reference evidence="1" key="1">
    <citation type="journal article" date="2015" name="Nature">
        <title>Complex archaea that bridge the gap between prokaryotes and eukaryotes.</title>
        <authorList>
            <person name="Spang A."/>
            <person name="Saw J.H."/>
            <person name="Jorgensen S.L."/>
            <person name="Zaremba-Niedzwiedzka K."/>
            <person name="Martijn J."/>
            <person name="Lind A.E."/>
            <person name="van Eijk R."/>
            <person name="Schleper C."/>
            <person name="Guy L."/>
            <person name="Ettema T.J."/>
        </authorList>
    </citation>
    <scope>NUCLEOTIDE SEQUENCE</scope>
</reference>
<proteinExistence type="predicted"/>
<sequence length="120" mass="13879">MGLFIRRKTKTVEEPEQLENKHGLIGFKGLEKISFHNYNNAYKWGSFFVLAKMGACWRLYTKEGYPMSGPAHTIKLGTFGDLECSVGAHEFEIEMHDKVEEYQGLKRMINTMIDEREKNG</sequence>
<name>A0A0F9AZQ1_9ZZZZ</name>
<gene>
    <name evidence="1" type="ORF">LCGC14_2849540</name>
</gene>